<evidence type="ECO:0000256" key="2">
    <source>
        <dbReference type="ARBA" id="ARBA00004429"/>
    </source>
</evidence>
<protein>
    <recommendedName>
        <fullName evidence="14">Aerobic respiration control sensor protein</fullName>
        <ecNumber evidence="14">2.7.13.3</ecNumber>
    </recommendedName>
</protein>
<dbReference type="InterPro" id="IPR013656">
    <property type="entry name" value="PAS_4"/>
</dbReference>
<evidence type="ECO:0000313" key="25">
    <source>
        <dbReference type="Proteomes" id="UP000838672"/>
    </source>
</evidence>
<dbReference type="SMART" id="SM00388">
    <property type="entry name" value="HisKA"/>
    <property type="match status" value="1"/>
</dbReference>
<comment type="subcellular location">
    <subcellularLocation>
        <location evidence="2 14">Cell inner membrane</location>
        <topology evidence="2 14">Multi-pass membrane protein</topology>
    </subcellularLocation>
</comment>
<dbReference type="Gene3D" id="1.20.120.160">
    <property type="entry name" value="HPT domain"/>
    <property type="match status" value="1"/>
</dbReference>
<dbReference type="Gene3D" id="3.30.565.10">
    <property type="entry name" value="Histidine kinase-like ATPase, C-terminal domain"/>
    <property type="match status" value="1"/>
</dbReference>
<dbReference type="PRINTS" id="PR00344">
    <property type="entry name" value="BCTRLSENSOR"/>
</dbReference>
<gene>
    <name evidence="24" type="primary">arcB</name>
    <name evidence="24" type="ORF">VST7929_00492</name>
</gene>
<dbReference type="Gene3D" id="3.40.50.2300">
    <property type="match status" value="1"/>
</dbReference>
<keyword evidence="6 14" id="KW-0808">Transferase</keyword>
<dbReference type="SMART" id="SM00448">
    <property type="entry name" value="REC"/>
    <property type="match status" value="1"/>
</dbReference>
<dbReference type="InterPro" id="IPR036097">
    <property type="entry name" value="HisK_dim/P_sf"/>
</dbReference>
<keyword evidence="10 14" id="KW-0067">ATP-binding</keyword>
<dbReference type="Gene3D" id="3.30.450.20">
    <property type="entry name" value="PAS domain"/>
    <property type="match status" value="1"/>
</dbReference>
<evidence type="ECO:0000256" key="6">
    <source>
        <dbReference type="ARBA" id="ARBA00022679"/>
    </source>
</evidence>
<dbReference type="EC" id="2.7.13.3" evidence="14"/>
<dbReference type="Gene3D" id="1.10.287.970">
    <property type="entry name" value="His Kinase A (phosphoacceptor) domain"/>
    <property type="match status" value="1"/>
</dbReference>
<evidence type="ECO:0000256" key="3">
    <source>
        <dbReference type="ARBA" id="ARBA00022475"/>
    </source>
</evidence>
<feature type="domain" description="Histidine kinase" evidence="19">
    <location>
        <begin position="289"/>
        <end position="510"/>
    </location>
</feature>
<dbReference type="PROSITE" id="PS50109">
    <property type="entry name" value="HIS_KIN"/>
    <property type="match status" value="1"/>
</dbReference>
<evidence type="ECO:0000256" key="17">
    <source>
        <dbReference type="SAM" id="Coils"/>
    </source>
</evidence>
<evidence type="ECO:0000256" key="7">
    <source>
        <dbReference type="ARBA" id="ARBA00022692"/>
    </source>
</evidence>
<dbReference type="InterPro" id="IPR004358">
    <property type="entry name" value="Sig_transdc_His_kin-like_C"/>
</dbReference>
<keyword evidence="17" id="KW-0175">Coiled coil</keyword>
<keyword evidence="3 14" id="KW-1003">Cell membrane</keyword>
<dbReference type="Pfam" id="PF02518">
    <property type="entry name" value="HATPase_c"/>
    <property type="match status" value="1"/>
</dbReference>
<evidence type="ECO:0000256" key="8">
    <source>
        <dbReference type="ARBA" id="ARBA00022777"/>
    </source>
</evidence>
<dbReference type="EMBL" id="CAKLDI010000001">
    <property type="protein sequence ID" value="CAH0532652.1"/>
    <property type="molecule type" value="Genomic_DNA"/>
</dbReference>
<name>A0ABM8ZRD9_9VIBR</name>
<dbReference type="InterPro" id="IPR005467">
    <property type="entry name" value="His_kinase_dom"/>
</dbReference>
<feature type="domain" description="PAS" evidence="21">
    <location>
        <begin position="153"/>
        <end position="197"/>
    </location>
</feature>
<feature type="domain" description="HPt" evidence="23">
    <location>
        <begin position="686"/>
        <end position="779"/>
    </location>
</feature>
<evidence type="ECO:0000259" key="23">
    <source>
        <dbReference type="PROSITE" id="PS50894"/>
    </source>
</evidence>
<dbReference type="GO" id="GO:0004673">
    <property type="term" value="F:protein histidine kinase activity"/>
    <property type="evidence" value="ECO:0007669"/>
    <property type="project" value="UniProtKB-EC"/>
</dbReference>
<feature type="coiled-coil region" evidence="17">
    <location>
        <begin position="80"/>
        <end position="151"/>
    </location>
</feature>
<dbReference type="CDD" id="cd16922">
    <property type="entry name" value="HATPase_EvgS-ArcB-TorS-like"/>
    <property type="match status" value="1"/>
</dbReference>
<evidence type="ECO:0000256" key="16">
    <source>
        <dbReference type="PROSITE-ProRule" id="PRU00169"/>
    </source>
</evidence>
<keyword evidence="11 18" id="KW-1133">Transmembrane helix</keyword>
<dbReference type="Pfam" id="PF08448">
    <property type="entry name" value="PAS_4"/>
    <property type="match status" value="1"/>
</dbReference>
<keyword evidence="7 18" id="KW-0812">Transmembrane</keyword>
<dbReference type="InterPro" id="IPR035965">
    <property type="entry name" value="PAS-like_dom_sf"/>
</dbReference>
<evidence type="ECO:0000259" key="19">
    <source>
        <dbReference type="PROSITE" id="PS50109"/>
    </source>
</evidence>
<dbReference type="SMART" id="SM00073">
    <property type="entry name" value="HPT"/>
    <property type="match status" value="1"/>
</dbReference>
<dbReference type="InterPro" id="IPR000700">
    <property type="entry name" value="PAS-assoc_C"/>
</dbReference>
<dbReference type="InterPro" id="IPR040642">
    <property type="entry name" value="HKR_ArcB_TM"/>
</dbReference>
<evidence type="ECO:0000256" key="11">
    <source>
        <dbReference type="ARBA" id="ARBA00022989"/>
    </source>
</evidence>
<proteinExistence type="predicted"/>
<evidence type="ECO:0000256" key="15">
    <source>
        <dbReference type="PROSITE-ProRule" id="PRU00110"/>
    </source>
</evidence>
<keyword evidence="8 14" id="KW-0418">Kinase</keyword>
<evidence type="ECO:0000256" key="12">
    <source>
        <dbReference type="ARBA" id="ARBA00023012"/>
    </source>
</evidence>
<comment type="caution">
    <text evidence="24">The sequence shown here is derived from an EMBL/GenBank/DDBJ whole genome shotgun (WGS) entry which is preliminary data.</text>
</comment>
<evidence type="ECO:0000259" key="20">
    <source>
        <dbReference type="PROSITE" id="PS50110"/>
    </source>
</evidence>
<dbReference type="PROSITE" id="PS50112">
    <property type="entry name" value="PAS"/>
    <property type="match status" value="1"/>
</dbReference>
<keyword evidence="14" id="KW-0805">Transcription regulation</keyword>
<sequence>MKPIKQLAQYYVDLLVKLGLVRFSMLLAIALVALAMFVQIGLTLVVEGRVHDVDIVRSIFFGLLVTPWAVYFLSVVVDQLEESRQRLTKFIHKLEVMRERDLELNAQLKANIELLNEEIEVRRRAEQEREAAFADLEAEVFERERAQLEAAEQSLLLRSFLDASPDIIYYRNEEGVFSGCNRALEEMIGMTEQDIQGLTPHQVYTHKVAKEIAQTDAQVFATSESLCYEQWMNYPDGRKVCMEISKTPLYGRDGHRMGVVGFGRDITERKRYQEALEKASQEKTTFIATISHELKTPLNGIVGLSRMLLDTPLSDDQRNYIRTINISAITLGNIFNDLIDIDKFDRRRLELRPSAIDFHAFVADMENMVGLLAEEKGLHFQCDQLTDLPHHIEVDSTRLRQVLWNLLSNAIKFTPEGNIDVRVSAEIIGDQAELEFEVEDTGIGIPKAEQDKIFAMYYQVKSGKNNLHAMGTGIGLSVSRQLIEFMGGEIILDSEEGEGSRFVIRLTVPVVQQADPSDSMPTEKQQHLRVFMVEDVPLNVTIAQGLLESLGHSVTVAMTGEEALAKFEPEQYDLVLLDIQLPDITGLEVAERLHQRYASLPPLIALTANVLRDQAQYREHGIIDVVTKPLSVKSLRQVIHRRVLKDDAAFTETDALKNETNVKINMQQLEAVLDLEMLESYVEIVGVEPMLKSIDMFEAMMPDYLALLEGNLVAGDQQGITSEAHKMKGAASSIGLKHLQQVAQKAQSPDHPAWWENINSWVDEIKSSYQQDVELLRSWLAQQEG</sequence>
<feature type="transmembrane region" description="Helical" evidence="18">
    <location>
        <begin position="58"/>
        <end position="77"/>
    </location>
</feature>
<keyword evidence="4 14" id="KW-0997">Cell inner membrane</keyword>
<keyword evidence="14" id="KW-0547">Nucleotide-binding</keyword>
<dbReference type="InterPro" id="IPR003661">
    <property type="entry name" value="HisK_dim/P_dom"/>
</dbReference>
<dbReference type="PROSITE" id="PS50894">
    <property type="entry name" value="HPT"/>
    <property type="match status" value="1"/>
</dbReference>
<dbReference type="Gene3D" id="1.10.287.130">
    <property type="match status" value="1"/>
</dbReference>
<dbReference type="SUPFAM" id="SSF47384">
    <property type="entry name" value="Homodimeric domain of signal transducing histidine kinase"/>
    <property type="match status" value="1"/>
</dbReference>
<feature type="modified residue" description="Phosphohistidine" evidence="15">
    <location>
        <position position="725"/>
    </location>
</feature>
<dbReference type="SUPFAM" id="SSF55785">
    <property type="entry name" value="PYP-like sensor domain (PAS domain)"/>
    <property type="match status" value="1"/>
</dbReference>
<dbReference type="InterPro" id="IPR027460">
    <property type="entry name" value="ArcB_TM_sf"/>
</dbReference>
<accession>A0ABM8ZRD9</accession>
<keyword evidence="25" id="KW-1185">Reference proteome</keyword>
<dbReference type="PROSITE" id="PS50113">
    <property type="entry name" value="PAC"/>
    <property type="match status" value="1"/>
</dbReference>
<dbReference type="InterPro" id="IPR036641">
    <property type="entry name" value="HPT_dom_sf"/>
</dbReference>
<dbReference type="Pfam" id="PF18415">
    <property type="entry name" value="HKR_ArcB_TM"/>
    <property type="match status" value="1"/>
</dbReference>
<evidence type="ECO:0000256" key="1">
    <source>
        <dbReference type="ARBA" id="ARBA00000085"/>
    </source>
</evidence>
<dbReference type="CDD" id="cd17546">
    <property type="entry name" value="REC_hyHK_CKI1_RcsC-like"/>
    <property type="match status" value="1"/>
</dbReference>
<dbReference type="InterPro" id="IPR011006">
    <property type="entry name" value="CheY-like_superfamily"/>
</dbReference>
<feature type="domain" description="Response regulatory" evidence="20">
    <location>
        <begin position="529"/>
        <end position="643"/>
    </location>
</feature>
<evidence type="ECO:0000256" key="14">
    <source>
        <dbReference type="PIRNR" id="PIRNR003182"/>
    </source>
</evidence>
<keyword evidence="14" id="KW-0804">Transcription</keyword>
<organism evidence="24 25">
    <name type="scientific">Vibrio stylophorae</name>
    <dbReference type="NCBI Taxonomy" id="659351"/>
    <lineage>
        <taxon>Bacteria</taxon>
        <taxon>Pseudomonadati</taxon>
        <taxon>Pseudomonadota</taxon>
        <taxon>Gammaproteobacteria</taxon>
        <taxon>Vibrionales</taxon>
        <taxon>Vibrionaceae</taxon>
        <taxon>Vibrio</taxon>
    </lineage>
</organism>
<dbReference type="InterPro" id="IPR001789">
    <property type="entry name" value="Sig_transdc_resp-reg_receiver"/>
</dbReference>
<evidence type="ECO:0000256" key="13">
    <source>
        <dbReference type="ARBA" id="ARBA00023136"/>
    </source>
</evidence>
<dbReference type="Pfam" id="PF01627">
    <property type="entry name" value="Hpt"/>
    <property type="match status" value="1"/>
</dbReference>
<evidence type="ECO:0000256" key="9">
    <source>
        <dbReference type="ARBA" id="ARBA00022801"/>
    </source>
</evidence>
<dbReference type="Pfam" id="PF00512">
    <property type="entry name" value="HisKA"/>
    <property type="match status" value="1"/>
</dbReference>
<dbReference type="RefSeq" id="WP_237464613.1">
    <property type="nucleotide sequence ID" value="NZ_CAKLDI010000001.1"/>
</dbReference>
<dbReference type="NCBIfam" id="NF008302">
    <property type="entry name" value="PRK11091.1"/>
    <property type="match status" value="1"/>
</dbReference>
<evidence type="ECO:0000256" key="10">
    <source>
        <dbReference type="ARBA" id="ARBA00022840"/>
    </source>
</evidence>
<evidence type="ECO:0000313" key="24">
    <source>
        <dbReference type="EMBL" id="CAH0532652.1"/>
    </source>
</evidence>
<dbReference type="InterPro" id="IPR003594">
    <property type="entry name" value="HATPase_dom"/>
</dbReference>
<dbReference type="InterPro" id="IPR036890">
    <property type="entry name" value="HATPase_C_sf"/>
</dbReference>
<dbReference type="SMART" id="SM00387">
    <property type="entry name" value="HATPase_c"/>
    <property type="match status" value="1"/>
</dbReference>
<feature type="modified residue" description="4-aspartylphosphate" evidence="16">
    <location>
        <position position="578"/>
    </location>
</feature>
<feature type="domain" description="PAC" evidence="22">
    <location>
        <begin position="226"/>
        <end position="278"/>
    </location>
</feature>
<evidence type="ECO:0000259" key="21">
    <source>
        <dbReference type="PROSITE" id="PS50112"/>
    </source>
</evidence>
<dbReference type="PANTHER" id="PTHR43047:SF72">
    <property type="entry name" value="OSMOSENSING HISTIDINE PROTEIN KINASE SLN1"/>
    <property type="match status" value="1"/>
</dbReference>
<dbReference type="CDD" id="cd00082">
    <property type="entry name" value="HisKA"/>
    <property type="match status" value="1"/>
</dbReference>
<dbReference type="InterPro" id="IPR008207">
    <property type="entry name" value="Sig_transdc_His_kin_Hpt_dom"/>
</dbReference>
<evidence type="ECO:0000256" key="5">
    <source>
        <dbReference type="ARBA" id="ARBA00022553"/>
    </source>
</evidence>
<dbReference type="SUPFAM" id="SSF52172">
    <property type="entry name" value="CheY-like"/>
    <property type="match status" value="1"/>
</dbReference>
<dbReference type="PROSITE" id="PS50110">
    <property type="entry name" value="RESPONSE_REGULATORY"/>
    <property type="match status" value="1"/>
</dbReference>
<dbReference type="SMART" id="SM00091">
    <property type="entry name" value="PAS"/>
    <property type="match status" value="1"/>
</dbReference>
<comment type="catalytic activity">
    <reaction evidence="1 14">
        <text>ATP + protein L-histidine = ADP + protein N-phospho-L-histidine.</text>
        <dbReference type="EC" id="2.7.13.3"/>
    </reaction>
</comment>
<evidence type="ECO:0000256" key="18">
    <source>
        <dbReference type="SAM" id="Phobius"/>
    </source>
</evidence>
<dbReference type="CDD" id="cd00130">
    <property type="entry name" value="PAS"/>
    <property type="match status" value="1"/>
</dbReference>
<feature type="transmembrane region" description="Helical" evidence="18">
    <location>
        <begin position="20"/>
        <end position="46"/>
    </location>
</feature>
<dbReference type="PIRSF" id="PIRSF003182">
    <property type="entry name" value="ArcB"/>
    <property type="match status" value="1"/>
</dbReference>
<keyword evidence="5 16" id="KW-0597">Phosphoprotein</keyword>
<dbReference type="Proteomes" id="UP000838672">
    <property type="component" value="Unassembled WGS sequence"/>
</dbReference>
<dbReference type="CDD" id="cd00088">
    <property type="entry name" value="HPT"/>
    <property type="match status" value="1"/>
</dbReference>
<keyword evidence="12 14" id="KW-0902">Two-component regulatory system</keyword>
<evidence type="ECO:0000256" key="4">
    <source>
        <dbReference type="ARBA" id="ARBA00022519"/>
    </source>
</evidence>
<dbReference type="Pfam" id="PF00072">
    <property type="entry name" value="Response_reg"/>
    <property type="match status" value="1"/>
</dbReference>
<evidence type="ECO:0000259" key="22">
    <source>
        <dbReference type="PROSITE" id="PS50113"/>
    </source>
</evidence>
<dbReference type="NCBIfam" id="TIGR00229">
    <property type="entry name" value="sensory_box"/>
    <property type="match status" value="1"/>
</dbReference>
<keyword evidence="9" id="KW-0378">Hydrolase</keyword>
<reference evidence="24" key="1">
    <citation type="submission" date="2021-11" db="EMBL/GenBank/DDBJ databases">
        <authorList>
            <person name="Rodrigo-Torres L."/>
            <person name="Arahal R. D."/>
            <person name="Lucena T."/>
        </authorList>
    </citation>
    <scope>NUCLEOTIDE SEQUENCE</scope>
    <source>
        <strain evidence="24">CECT 7929</strain>
    </source>
</reference>
<dbReference type="PANTHER" id="PTHR43047">
    <property type="entry name" value="TWO-COMPONENT HISTIDINE PROTEIN KINASE"/>
    <property type="match status" value="1"/>
</dbReference>
<dbReference type="InterPro" id="IPR014409">
    <property type="entry name" value="Sig_transdc_His_kin_hyb_ArcB"/>
</dbReference>
<dbReference type="SUPFAM" id="SSF55874">
    <property type="entry name" value="ATPase domain of HSP90 chaperone/DNA topoisomerase II/histidine kinase"/>
    <property type="match status" value="1"/>
</dbReference>
<dbReference type="SUPFAM" id="SSF47226">
    <property type="entry name" value="Histidine-containing phosphotransfer domain, HPT domain"/>
    <property type="match status" value="1"/>
</dbReference>
<dbReference type="InterPro" id="IPR000014">
    <property type="entry name" value="PAS"/>
</dbReference>
<keyword evidence="13 14" id="KW-0472">Membrane</keyword>